<dbReference type="Proteomes" id="UP001054889">
    <property type="component" value="Unassembled WGS sequence"/>
</dbReference>
<feature type="signal peptide" evidence="13">
    <location>
        <begin position="1"/>
        <end position="20"/>
    </location>
</feature>
<dbReference type="Gene3D" id="3.80.10.10">
    <property type="entry name" value="Ribonuclease Inhibitor"/>
    <property type="match status" value="1"/>
</dbReference>
<dbReference type="PROSITE" id="PS50842">
    <property type="entry name" value="EXPANSIN_EG45"/>
    <property type="match status" value="1"/>
</dbReference>
<dbReference type="Pfam" id="PF13855">
    <property type="entry name" value="LRR_8"/>
    <property type="match status" value="2"/>
</dbReference>
<evidence type="ECO:0000256" key="9">
    <source>
        <dbReference type="ARBA" id="ARBA00022989"/>
    </source>
</evidence>
<dbReference type="InterPro" id="IPR001611">
    <property type="entry name" value="Leu-rich_rpt"/>
</dbReference>
<reference evidence="16" key="2">
    <citation type="submission" date="2021-12" db="EMBL/GenBank/DDBJ databases">
        <title>Resequencing data analysis of finger millet.</title>
        <authorList>
            <person name="Hatakeyama M."/>
            <person name="Aluri S."/>
            <person name="Balachadran M.T."/>
            <person name="Sivarajan S.R."/>
            <person name="Poveda L."/>
            <person name="Shimizu-Inatsugi R."/>
            <person name="Schlapbach R."/>
            <person name="Sreeman S.M."/>
            <person name="Shimizu K.K."/>
        </authorList>
    </citation>
    <scope>NUCLEOTIDE SEQUENCE</scope>
</reference>
<dbReference type="Gene3D" id="2.40.40.10">
    <property type="entry name" value="RlpA-like domain"/>
    <property type="match status" value="1"/>
</dbReference>
<keyword evidence="11" id="KW-0675">Receptor</keyword>
<evidence type="ECO:0000256" key="3">
    <source>
        <dbReference type="ARBA" id="ARBA00005650"/>
    </source>
</evidence>
<comment type="subcellular location">
    <subcellularLocation>
        <location evidence="1">Membrane</location>
        <topology evidence="1">Single-pass membrane protein</topology>
    </subcellularLocation>
    <subcellularLocation>
        <location evidence="2">Secreted</location>
    </subcellularLocation>
</comment>
<dbReference type="PRINTS" id="PR01225">
    <property type="entry name" value="EXPANSNFAMLY"/>
</dbReference>
<dbReference type="PANTHER" id="PTHR27000">
    <property type="entry name" value="LEUCINE-RICH REPEAT RECEPTOR-LIKE PROTEIN KINASE FAMILY PROTEIN-RELATED"/>
    <property type="match status" value="1"/>
</dbReference>
<evidence type="ECO:0000256" key="12">
    <source>
        <dbReference type="ARBA" id="ARBA00023180"/>
    </source>
</evidence>
<evidence type="ECO:0000256" key="1">
    <source>
        <dbReference type="ARBA" id="ARBA00004167"/>
    </source>
</evidence>
<dbReference type="InterPro" id="IPR032675">
    <property type="entry name" value="LRR_dom_sf"/>
</dbReference>
<evidence type="ECO:0000313" key="17">
    <source>
        <dbReference type="Proteomes" id="UP001054889"/>
    </source>
</evidence>
<reference evidence="16" key="1">
    <citation type="journal article" date="2018" name="DNA Res.">
        <title>Multiple hybrid de novo genome assembly of finger millet, an orphan allotetraploid crop.</title>
        <authorList>
            <person name="Hatakeyama M."/>
            <person name="Aluri S."/>
            <person name="Balachadran M.T."/>
            <person name="Sivarajan S.R."/>
            <person name="Patrignani A."/>
            <person name="Gruter S."/>
            <person name="Poveda L."/>
            <person name="Shimizu-Inatsugi R."/>
            <person name="Baeten J."/>
            <person name="Francoijs K.J."/>
            <person name="Nataraja K.N."/>
            <person name="Reddy Y.A.N."/>
            <person name="Phadnis S."/>
            <person name="Ravikumar R.L."/>
            <person name="Schlapbach R."/>
            <person name="Sreeman S.M."/>
            <person name="Shimizu K.K."/>
        </authorList>
    </citation>
    <scope>NUCLEOTIDE SEQUENCE</scope>
</reference>
<dbReference type="PRINTS" id="PR00829">
    <property type="entry name" value="LOLP1ALLERGN"/>
</dbReference>
<evidence type="ECO:0000259" key="15">
    <source>
        <dbReference type="PROSITE" id="PS50843"/>
    </source>
</evidence>
<evidence type="ECO:0000256" key="7">
    <source>
        <dbReference type="ARBA" id="ARBA00022729"/>
    </source>
</evidence>
<keyword evidence="8" id="KW-0677">Repeat</keyword>
<feature type="domain" description="Expansin-like EG45" evidence="14">
    <location>
        <begin position="560"/>
        <end position="680"/>
    </location>
</feature>
<name>A0AAV5CCL8_ELECO</name>
<dbReference type="InterPro" id="IPR003591">
    <property type="entry name" value="Leu-rich_rpt_typical-subtyp"/>
</dbReference>
<dbReference type="SMART" id="SM00837">
    <property type="entry name" value="DPBB_1"/>
    <property type="match status" value="1"/>
</dbReference>
<gene>
    <name evidence="16" type="primary">ga12810</name>
    <name evidence="16" type="ORF">PR202_ga12810</name>
</gene>
<evidence type="ECO:0000313" key="16">
    <source>
        <dbReference type="EMBL" id="GJM96008.1"/>
    </source>
</evidence>
<keyword evidence="6" id="KW-0812">Transmembrane</keyword>
<dbReference type="GO" id="GO:0016020">
    <property type="term" value="C:membrane"/>
    <property type="evidence" value="ECO:0007669"/>
    <property type="project" value="UniProtKB-SubCell"/>
</dbReference>
<dbReference type="FunFam" id="3.80.10.10:FF:000041">
    <property type="entry name" value="LRR receptor-like serine/threonine-protein kinase ERECTA"/>
    <property type="match status" value="2"/>
</dbReference>
<dbReference type="SUPFAM" id="SSF49590">
    <property type="entry name" value="PHL pollen allergen"/>
    <property type="match status" value="1"/>
</dbReference>
<evidence type="ECO:0000256" key="11">
    <source>
        <dbReference type="ARBA" id="ARBA00023170"/>
    </source>
</evidence>
<dbReference type="PROSITE" id="PS50843">
    <property type="entry name" value="EXPANSIN_CBD"/>
    <property type="match status" value="1"/>
</dbReference>
<dbReference type="InterPro" id="IPR007112">
    <property type="entry name" value="Expansin/allergen_DPBB_dom"/>
</dbReference>
<dbReference type="InterPro" id="IPR005795">
    <property type="entry name" value="LolPI"/>
</dbReference>
<dbReference type="SMART" id="SM00369">
    <property type="entry name" value="LRR_TYP"/>
    <property type="match status" value="6"/>
</dbReference>
<dbReference type="InterPro" id="IPR036749">
    <property type="entry name" value="Expansin_CBD_sf"/>
</dbReference>
<dbReference type="PANTHER" id="PTHR27000:SF768">
    <property type="entry name" value="PIRIFORMOSPORA INDICA-INSENSITIVE PROTEIN 2-LIKE ISOFORM X1"/>
    <property type="match status" value="1"/>
</dbReference>
<evidence type="ECO:0000259" key="14">
    <source>
        <dbReference type="PROSITE" id="PS50842"/>
    </source>
</evidence>
<comment type="caution">
    <text evidence="16">The sequence shown here is derived from an EMBL/GenBank/DDBJ whole genome shotgun (WGS) entry which is preliminary data.</text>
</comment>
<keyword evidence="9" id="KW-1133">Transmembrane helix</keyword>
<keyword evidence="10" id="KW-0472">Membrane</keyword>
<dbReference type="Gene3D" id="2.60.40.760">
    <property type="entry name" value="Expansin, cellulose-binding-like domain"/>
    <property type="match status" value="1"/>
</dbReference>
<dbReference type="Pfam" id="PF01357">
    <property type="entry name" value="Expansin_C"/>
    <property type="match status" value="1"/>
</dbReference>
<proteinExistence type="inferred from homology"/>
<dbReference type="InterPro" id="IPR036908">
    <property type="entry name" value="RlpA-like_sf"/>
</dbReference>
<keyword evidence="12" id="KW-0325">Glycoprotein</keyword>
<organism evidence="16 17">
    <name type="scientific">Eleusine coracana subsp. coracana</name>
    <dbReference type="NCBI Taxonomy" id="191504"/>
    <lineage>
        <taxon>Eukaryota</taxon>
        <taxon>Viridiplantae</taxon>
        <taxon>Streptophyta</taxon>
        <taxon>Embryophyta</taxon>
        <taxon>Tracheophyta</taxon>
        <taxon>Spermatophyta</taxon>
        <taxon>Magnoliopsida</taxon>
        <taxon>Liliopsida</taxon>
        <taxon>Poales</taxon>
        <taxon>Poaceae</taxon>
        <taxon>PACMAD clade</taxon>
        <taxon>Chloridoideae</taxon>
        <taxon>Cynodonteae</taxon>
        <taxon>Eleusininae</taxon>
        <taxon>Eleusine</taxon>
    </lineage>
</organism>
<keyword evidence="7 13" id="KW-0732">Signal</keyword>
<evidence type="ECO:0000256" key="13">
    <source>
        <dbReference type="SAM" id="SignalP"/>
    </source>
</evidence>
<keyword evidence="4" id="KW-0964">Secreted</keyword>
<keyword evidence="5" id="KW-0433">Leucine-rich repeat</keyword>
<dbReference type="InterPro" id="IPR007117">
    <property type="entry name" value="Expansin_CBD"/>
</dbReference>
<dbReference type="EMBL" id="BQKI01000006">
    <property type="protein sequence ID" value="GJM96008.1"/>
    <property type="molecule type" value="Genomic_DNA"/>
</dbReference>
<comment type="similarity">
    <text evidence="3">Belongs to the expansin family. Expansin B subfamily.</text>
</comment>
<dbReference type="CDD" id="cd22275">
    <property type="entry name" value="DPBB_EXPB_N"/>
    <property type="match status" value="1"/>
</dbReference>
<evidence type="ECO:0000256" key="8">
    <source>
        <dbReference type="ARBA" id="ARBA00022737"/>
    </source>
</evidence>
<evidence type="ECO:0000256" key="5">
    <source>
        <dbReference type="ARBA" id="ARBA00022614"/>
    </source>
</evidence>
<accession>A0AAV5CCL8</accession>
<evidence type="ECO:0000256" key="4">
    <source>
        <dbReference type="ARBA" id="ARBA00022525"/>
    </source>
</evidence>
<dbReference type="Pfam" id="PF00560">
    <property type="entry name" value="LRR_1"/>
    <property type="match status" value="1"/>
</dbReference>
<dbReference type="Pfam" id="PF03330">
    <property type="entry name" value="DPBB_1"/>
    <property type="match status" value="1"/>
</dbReference>
<dbReference type="InterPro" id="IPR009009">
    <property type="entry name" value="RlpA-like_DPBB"/>
</dbReference>
<dbReference type="GO" id="GO:0005576">
    <property type="term" value="C:extracellular region"/>
    <property type="evidence" value="ECO:0007669"/>
    <property type="project" value="UniProtKB-SubCell"/>
</dbReference>
<evidence type="ECO:0000256" key="10">
    <source>
        <dbReference type="ARBA" id="ARBA00023136"/>
    </source>
</evidence>
<sequence length="817" mass="85179">MASSLISLVLLLFHAAAATAQVVAGGDAPVPELPRSELAAVFRVMADLLGDPTWAQAHPRPCTDTPWPGLQCEVDPDDARRLRATRLHFGPDVATPPCRSGAALAADALRGLPHLKTLSLFSCFINTGAAAAVELPPALFANASSSLEQVVLKSNPGLTGAVPATLGGVRGLRVLSLSQNAFRGGIPRELGGLPALQQLDLSYNNITGEIPEEIGGMASLTILDMSWNGITGAVPSAIGKLHNLQKADLSYNRLTGRVPPELGSLQNLVFLDLGHNALTGPLPSTLAGLGRLQYLLLQDNPLGTAVPAVVGSMRRLQVLGLSGCGLTGPVPFFAGLRSLTALSLDRNRLDGPIPPGLAALPHLGQLNLSQNRLAGEIALPGDFVARLGRRLDVRGNRQLCVGKRLQGTTGGYLVGARPCEGGDAAAAAAQAEGSGAAGGWRRGFDEDGVGIWAPAGWSGYCAAVEVATLSAVACGLSRFSPAASKSYWQARFPPMSRPSQRQYIVTVQGMASKILYSFAATAFTLLLHPCASIHLHRELSSWSTGIATWYGEANGAGSEGGACGYQYAVDEPPFSSMIAAGSPFIYDSGNGCGSCYRVVCSGNAACSGIPVTVVITDQGPGGGPCFNQASDGTCLNEGAHFDMSGTAFGAMAKAGMADQLRGAGLLQIQYTRVQCQWPGADVTFSVDSGSNPHYLAVLIEYEDSESDLWTVDVMQSGDGATGQWIPMQHSWGAVWKLESGSTLNGPFNIRLTFSSGRVLIASNAIPAGWNAGIAYRSGGVAVTRTRPKGSACRGYESGTLSGLLMYHLLLFFVVLKL</sequence>
<evidence type="ECO:0000256" key="6">
    <source>
        <dbReference type="ARBA" id="ARBA00022692"/>
    </source>
</evidence>
<evidence type="ECO:0000256" key="2">
    <source>
        <dbReference type="ARBA" id="ARBA00004613"/>
    </source>
</evidence>
<dbReference type="SUPFAM" id="SSF50685">
    <property type="entry name" value="Barwin-like endoglucanases"/>
    <property type="match status" value="1"/>
</dbReference>
<keyword evidence="17" id="KW-1185">Reference proteome</keyword>
<dbReference type="InterPro" id="IPR007118">
    <property type="entry name" value="Expan_Lol_pI"/>
</dbReference>
<feature type="chain" id="PRO_5043887485" evidence="13">
    <location>
        <begin position="21"/>
        <end position="817"/>
    </location>
</feature>
<dbReference type="SUPFAM" id="SSF52058">
    <property type="entry name" value="L domain-like"/>
    <property type="match status" value="1"/>
</dbReference>
<dbReference type="AlphaFoldDB" id="A0AAV5CCL8"/>
<protein>
    <submittedName>
        <fullName evidence="16">Uncharacterized protein</fullName>
    </submittedName>
</protein>
<feature type="domain" description="Expansin-like CBD" evidence="15">
    <location>
        <begin position="693"/>
        <end position="777"/>
    </location>
</feature>